<dbReference type="Proteomes" id="UP000183047">
    <property type="component" value="Unassembled WGS sequence"/>
</dbReference>
<gene>
    <name evidence="1" type="ORF">SAMN02910451_00052</name>
</gene>
<protein>
    <submittedName>
        <fullName evidence="1">Uncharacterized protein</fullName>
    </submittedName>
</protein>
<evidence type="ECO:0000313" key="1">
    <source>
        <dbReference type="EMBL" id="SCX75040.1"/>
    </source>
</evidence>
<accession>A0A1G5AAX6</accession>
<reference evidence="2" key="1">
    <citation type="submission" date="2016-10" db="EMBL/GenBank/DDBJ databases">
        <authorList>
            <person name="Varghese N."/>
            <person name="Submissions S."/>
        </authorList>
    </citation>
    <scope>NUCLEOTIDE SEQUENCE [LARGE SCALE GENOMIC DNA]</scope>
    <source>
        <strain evidence="2">XBD2006</strain>
    </source>
</reference>
<dbReference type="OrthoDB" id="2001005at2"/>
<dbReference type="RefSeq" id="WP_074460937.1">
    <property type="nucleotide sequence ID" value="NZ_FMUR01000003.1"/>
</dbReference>
<organism evidence="1 2">
    <name type="scientific">Butyrivibrio hungatei</name>
    <dbReference type="NCBI Taxonomy" id="185008"/>
    <lineage>
        <taxon>Bacteria</taxon>
        <taxon>Bacillati</taxon>
        <taxon>Bacillota</taxon>
        <taxon>Clostridia</taxon>
        <taxon>Lachnospirales</taxon>
        <taxon>Lachnospiraceae</taxon>
        <taxon>Butyrivibrio</taxon>
    </lineage>
</organism>
<evidence type="ECO:0000313" key="2">
    <source>
        <dbReference type="Proteomes" id="UP000183047"/>
    </source>
</evidence>
<dbReference type="EMBL" id="FMUR01000003">
    <property type="protein sequence ID" value="SCX75040.1"/>
    <property type="molecule type" value="Genomic_DNA"/>
</dbReference>
<dbReference type="AlphaFoldDB" id="A0A1G5AAX6"/>
<proteinExistence type="predicted"/>
<keyword evidence="2" id="KW-1185">Reference proteome</keyword>
<name>A0A1G5AAX6_9FIRM</name>
<sequence>MSERQFDPITGQPITYNQQQYDAAQTIQLDKIQPDNMAGASAGQDYNSNSYFEQNYWGMDNKSVQQPFGQNYQQPAMNQYGQPMQQYMNNQFGQPVNNGYGQPMNNEYGQSMNNGYGQFMNNGYNQPINSGYGQPMQNMNNPYGQPFQMNMGQPAYQGYGKPKKSKLTPQSVALGSSIAAVIVLTALFFSTTTSRANPYDQNIIAKQNPTISSSQSTPGQTITKSTPASVNETAMFSNFSIDGKQYSLPMSIDELLANGWTYDDKEDANKTLYAGDCETIKLNYTGKGNDSQYFGVINHSIDAQPLSKCLIYDCDFSDSFVKQTGAEVKFYNDKFVLQKTTVDEVKNELGEPSSTNTSGNSVTLTYRGKGKEDEFNLSATYSFENNILTFISIRNKSMPSDFVQPAVNSKTPDYLGLYKAPLRLGDDLLSGNFTLDGVTYNLPVPYKTLAEQGWTSTGESESVPSMNGVILTLKKGDFNITAKVVNPLPNAVTLDNTIVVFISVFNSTVNPLDLTMAGDIKLGMSKADLENALNAKGIKNFTYNEKFNTYKIPFDQADKSEFPKETIEIYLSDDKNIISSIDIERYDWLAEK</sequence>